<dbReference type="SUPFAM" id="SSF53098">
    <property type="entry name" value="Ribonuclease H-like"/>
    <property type="match status" value="1"/>
</dbReference>
<dbReference type="AlphaFoldDB" id="A0A4V1C6T3"/>
<dbReference type="GO" id="GO:0005739">
    <property type="term" value="C:mitochondrion"/>
    <property type="evidence" value="ECO:0007669"/>
    <property type="project" value="TreeGrafter"/>
</dbReference>
<reference evidence="1 2" key="1">
    <citation type="journal article" date="2019" name="Mol. Biol. Evol.">
        <title>Blast fungal genomes show frequent chromosomal changes, gene gains and losses, and effector gene turnover.</title>
        <authorList>
            <person name="Gomez Luciano L.B."/>
            <person name="Jason Tsai I."/>
            <person name="Chuma I."/>
            <person name="Tosa Y."/>
            <person name="Chen Y.H."/>
            <person name="Li J.Y."/>
            <person name="Li M.Y."/>
            <person name="Jade Lu M.Y."/>
            <person name="Nakayashiki H."/>
            <person name="Li W.H."/>
        </authorList>
    </citation>
    <scope>NUCLEOTIDE SEQUENCE [LARGE SCALE GENOMIC DNA]</scope>
    <source>
        <strain evidence="1">MZ5-1-6</strain>
    </source>
</reference>
<organism evidence="1 2">
    <name type="scientific">Pyricularia oryzae</name>
    <name type="common">Rice blast fungus</name>
    <name type="synonym">Magnaporthe oryzae</name>
    <dbReference type="NCBI Taxonomy" id="318829"/>
    <lineage>
        <taxon>Eukaryota</taxon>
        <taxon>Fungi</taxon>
        <taxon>Dikarya</taxon>
        <taxon>Ascomycota</taxon>
        <taxon>Pezizomycotina</taxon>
        <taxon>Sordariomycetes</taxon>
        <taxon>Sordariomycetidae</taxon>
        <taxon>Magnaporthales</taxon>
        <taxon>Pyriculariaceae</taxon>
        <taxon>Pyricularia</taxon>
    </lineage>
</organism>
<gene>
    <name evidence="1" type="ORF">PoMZ_07934</name>
</gene>
<dbReference type="Proteomes" id="UP000294847">
    <property type="component" value="Chromosome 4"/>
</dbReference>
<protein>
    <submittedName>
        <fullName evidence="1">Uncharacterized protein</fullName>
    </submittedName>
</protein>
<dbReference type="GO" id="GO:0000402">
    <property type="term" value="F:crossed form four-way junction DNA binding"/>
    <property type="evidence" value="ECO:0007669"/>
    <property type="project" value="TreeGrafter"/>
</dbReference>
<dbReference type="Gene3D" id="3.30.420.10">
    <property type="entry name" value="Ribonuclease H-like superfamily/Ribonuclease H"/>
    <property type="match status" value="1"/>
</dbReference>
<dbReference type="PANTHER" id="PTHR28072:SF1">
    <property type="entry name" value="CRUCIFORM CUTTING ENDONUCLEASE 1, MITOCHONDRIAL-RELATED"/>
    <property type="match status" value="1"/>
</dbReference>
<dbReference type="InterPro" id="IPR015242">
    <property type="entry name" value="Ydc2_cat"/>
</dbReference>
<dbReference type="SMR" id="A0A4V1C6T3"/>
<dbReference type="InterPro" id="IPR039197">
    <property type="entry name" value="Mrs1/Cce1"/>
</dbReference>
<dbReference type="InterPro" id="IPR012337">
    <property type="entry name" value="RNaseH-like_sf"/>
</dbReference>
<name>A0A4V1C6T3_PYROR</name>
<dbReference type="GO" id="GO:0000403">
    <property type="term" value="F:Y-form DNA binding"/>
    <property type="evidence" value="ECO:0007669"/>
    <property type="project" value="TreeGrafter"/>
</dbReference>
<accession>A0A4V1C6T3</accession>
<evidence type="ECO:0000313" key="2">
    <source>
        <dbReference type="Proteomes" id="UP000294847"/>
    </source>
</evidence>
<dbReference type="EMBL" id="CP034207">
    <property type="protein sequence ID" value="QBZ60988.1"/>
    <property type="molecule type" value="Genomic_DNA"/>
</dbReference>
<dbReference type="OMA" id="GITWLEW"/>
<dbReference type="Pfam" id="PF09159">
    <property type="entry name" value="Ydc2-catalyt"/>
    <property type="match status" value="1"/>
</dbReference>
<dbReference type="CDD" id="cd16963">
    <property type="entry name" value="CCE1"/>
    <property type="match status" value="1"/>
</dbReference>
<sequence length="327" mass="35734">MPLPPSLTWLKSLSKSPTVSQLQKVAQACGVSSNGTKRVVTDRIVASLASPRVLSANDRILSIDMGLRNFAFCLLTPAASSHQGQGLEPKGSVVASLGSSEGATEARKPPPLTLQDWKVLDLAESSVDIKNNQALSPVAVDLINRHLLPLNPTHILIEQQRYRSAGAAAVQEWTLRVNALEAMLHAILTAMRSLGVWNGEVTAVDPKKAAPFFFDEVRRVPSKQLKKMKIDLLGEWISTRDAKCLDLGSPHVTKLAASFIEHWKPVKGTRRGKLKAAEGNGEKNFRKLDDLTDCIIQGAAWASWQQTRRILAHEGIKEKLAGLIEQK</sequence>
<dbReference type="GO" id="GO:0004520">
    <property type="term" value="F:DNA endonuclease activity"/>
    <property type="evidence" value="ECO:0007669"/>
    <property type="project" value="TreeGrafter"/>
</dbReference>
<dbReference type="VEuPathDB" id="FungiDB:M_BR32_EuGene_00038391"/>
<dbReference type="InterPro" id="IPR036397">
    <property type="entry name" value="RNaseH_sf"/>
</dbReference>
<dbReference type="PANTHER" id="PTHR28072">
    <property type="entry name" value="CRUCIFORM CUTTING ENDONUCLEASE 1, MITOCHONDRIAL-RELATED"/>
    <property type="match status" value="1"/>
</dbReference>
<dbReference type="GO" id="GO:0070336">
    <property type="term" value="F:flap-structured DNA binding"/>
    <property type="evidence" value="ECO:0007669"/>
    <property type="project" value="TreeGrafter"/>
</dbReference>
<proteinExistence type="predicted"/>
<evidence type="ECO:0000313" key="1">
    <source>
        <dbReference type="EMBL" id="QBZ60988.1"/>
    </source>
</evidence>